<dbReference type="EMBL" id="JBICBT010000212">
    <property type="protein sequence ID" value="KAL3120416.1"/>
    <property type="molecule type" value="Genomic_DNA"/>
</dbReference>
<evidence type="ECO:0000256" key="4">
    <source>
        <dbReference type="ARBA" id="ARBA00023157"/>
    </source>
</evidence>
<keyword evidence="9" id="KW-1185">Reference proteome</keyword>
<evidence type="ECO:0000313" key="9">
    <source>
        <dbReference type="Proteomes" id="UP001620626"/>
    </source>
</evidence>
<reference evidence="8 9" key="1">
    <citation type="submission" date="2024-10" db="EMBL/GenBank/DDBJ databases">
        <authorList>
            <person name="Kim D."/>
        </authorList>
    </citation>
    <scope>NUCLEOTIDE SEQUENCE [LARGE SCALE GENOMIC DNA]</scope>
    <source>
        <strain evidence="8">BH-2024</strain>
    </source>
</reference>
<evidence type="ECO:0000256" key="1">
    <source>
        <dbReference type="ARBA" id="ARBA00022723"/>
    </source>
</evidence>
<gene>
    <name evidence="8" type="ORF">niasHT_005737</name>
</gene>
<dbReference type="GO" id="GO:0046872">
    <property type="term" value="F:metal ion binding"/>
    <property type="evidence" value="ECO:0007669"/>
    <property type="project" value="UniProtKB-KW"/>
</dbReference>
<organism evidence="8 9">
    <name type="scientific">Heterodera trifolii</name>
    <dbReference type="NCBI Taxonomy" id="157864"/>
    <lineage>
        <taxon>Eukaryota</taxon>
        <taxon>Metazoa</taxon>
        <taxon>Ecdysozoa</taxon>
        <taxon>Nematoda</taxon>
        <taxon>Chromadorea</taxon>
        <taxon>Rhabditida</taxon>
        <taxon>Tylenchina</taxon>
        <taxon>Tylenchomorpha</taxon>
        <taxon>Tylenchoidea</taxon>
        <taxon>Heteroderidae</taxon>
        <taxon>Heteroderinae</taxon>
        <taxon>Heterodera</taxon>
    </lineage>
</organism>
<feature type="domain" description="ADAMTS cysteine-rich" evidence="7">
    <location>
        <begin position="2"/>
        <end position="57"/>
    </location>
</feature>
<evidence type="ECO:0000259" key="7">
    <source>
        <dbReference type="Pfam" id="PF17771"/>
    </source>
</evidence>
<dbReference type="Proteomes" id="UP001620626">
    <property type="component" value="Unassembled WGS sequence"/>
</dbReference>
<dbReference type="GO" id="GO:0016787">
    <property type="term" value="F:hydrolase activity"/>
    <property type="evidence" value="ECO:0007669"/>
    <property type="project" value="UniProtKB-KW"/>
</dbReference>
<dbReference type="Pfam" id="PF17771">
    <property type="entry name" value="ADAMTS_CR_2"/>
    <property type="match status" value="1"/>
</dbReference>
<protein>
    <recommendedName>
        <fullName evidence="7">ADAMTS cysteine-rich domain-containing protein</fullName>
    </recommendedName>
</protein>
<keyword evidence="3" id="KW-0862">Zinc</keyword>
<evidence type="ECO:0000256" key="3">
    <source>
        <dbReference type="ARBA" id="ARBA00022833"/>
    </source>
</evidence>
<keyword evidence="2" id="KW-0378">Hydrolase</keyword>
<feature type="region of interest" description="Disordered" evidence="6">
    <location>
        <begin position="228"/>
        <end position="270"/>
    </location>
</feature>
<proteinExistence type="predicted"/>
<accession>A0ABD2LZ43</accession>
<keyword evidence="1" id="KW-0479">Metal-binding</keyword>
<sequence length="270" mass="30736">MHGPSYVQVSPRHDHYDGVCHMMWCGQSNYGRIITSHPALEGTVCGTNQWCSLGRCVPWGSGGGGFATPLAPRPPLQPQPVATVPMLTTVVPATTTAEKNRMEKMAKAIYIDRNVIAFLQRFRQLFTKFHFAQHLANVCKKYLWHSFKWLFTPLQDDVPKVLKCYLDTDDGIFASRMEAFKAQQFHVYVRGDVIMHGRGRFRVAVFAWPFSRGRFRVAIFAPKQALTRKRTPRENGHAKTGLTRKRPRENGHAKTATRKRPGPHYAMTKI</sequence>
<evidence type="ECO:0000256" key="6">
    <source>
        <dbReference type="SAM" id="MobiDB-lite"/>
    </source>
</evidence>
<evidence type="ECO:0000313" key="8">
    <source>
        <dbReference type="EMBL" id="KAL3120416.1"/>
    </source>
</evidence>
<name>A0ABD2LZ43_9BILA</name>
<keyword evidence="4" id="KW-1015">Disulfide bond</keyword>
<evidence type="ECO:0000256" key="2">
    <source>
        <dbReference type="ARBA" id="ARBA00022801"/>
    </source>
</evidence>
<comment type="caution">
    <text evidence="8">The sequence shown here is derived from an EMBL/GenBank/DDBJ whole genome shotgun (WGS) entry which is preliminary data.</text>
</comment>
<keyword evidence="5" id="KW-0325">Glycoprotein</keyword>
<evidence type="ECO:0000256" key="5">
    <source>
        <dbReference type="ARBA" id="ARBA00023180"/>
    </source>
</evidence>
<dbReference type="InterPro" id="IPR041645">
    <property type="entry name" value="ADAMTS_CR_2"/>
</dbReference>
<dbReference type="AlphaFoldDB" id="A0ABD2LZ43"/>
<dbReference type="Gene3D" id="3.40.1620.60">
    <property type="match status" value="1"/>
</dbReference>